<accession>A0A5A7PGC6</accession>
<protein>
    <submittedName>
        <fullName evidence="1">tRNA 5-methylaminomethyl-2-thiouridinebiosynthesis bifunctional protein MnmC</fullName>
    </submittedName>
</protein>
<gene>
    <name evidence="1" type="ORF">STAS_07322</name>
</gene>
<keyword evidence="2" id="KW-1185">Reference proteome</keyword>
<proteinExistence type="predicted"/>
<reference evidence="2" key="1">
    <citation type="journal article" date="2019" name="Curr. Biol.">
        <title>Genome Sequence of Striga asiatica Provides Insight into the Evolution of Plant Parasitism.</title>
        <authorList>
            <person name="Yoshida S."/>
            <person name="Kim S."/>
            <person name="Wafula E.K."/>
            <person name="Tanskanen J."/>
            <person name="Kim Y.M."/>
            <person name="Honaas L."/>
            <person name="Yang Z."/>
            <person name="Spallek T."/>
            <person name="Conn C.E."/>
            <person name="Ichihashi Y."/>
            <person name="Cheong K."/>
            <person name="Cui S."/>
            <person name="Der J.P."/>
            <person name="Gundlach H."/>
            <person name="Jiao Y."/>
            <person name="Hori C."/>
            <person name="Ishida J.K."/>
            <person name="Kasahara H."/>
            <person name="Kiba T."/>
            <person name="Kim M.S."/>
            <person name="Koo N."/>
            <person name="Laohavisit A."/>
            <person name="Lee Y.H."/>
            <person name="Lumba S."/>
            <person name="McCourt P."/>
            <person name="Mortimer J.C."/>
            <person name="Mutuku J.M."/>
            <person name="Nomura T."/>
            <person name="Sasaki-Sekimoto Y."/>
            <person name="Seto Y."/>
            <person name="Wang Y."/>
            <person name="Wakatake T."/>
            <person name="Sakakibara H."/>
            <person name="Demura T."/>
            <person name="Yamaguchi S."/>
            <person name="Yoneyama K."/>
            <person name="Manabe R.I."/>
            <person name="Nelson D.C."/>
            <person name="Schulman A.H."/>
            <person name="Timko M.P."/>
            <person name="dePamphilis C.W."/>
            <person name="Choi D."/>
            <person name="Shirasu K."/>
        </authorList>
    </citation>
    <scope>NUCLEOTIDE SEQUENCE [LARGE SCALE GENOMIC DNA]</scope>
    <source>
        <strain evidence="2">cv. UVA1</strain>
    </source>
</reference>
<organism evidence="1 2">
    <name type="scientific">Striga asiatica</name>
    <name type="common">Asiatic witchweed</name>
    <name type="synonym">Buchnera asiatica</name>
    <dbReference type="NCBI Taxonomy" id="4170"/>
    <lineage>
        <taxon>Eukaryota</taxon>
        <taxon>Viridiplantae</taxon>
        <taxon>Streptophyta</taxon>
        <taxon>Embryophyta</taxon>
        <taxon>Tracheophyta</taxon>
        <taxon>Spermatophyta</taxon>
        <taxon>Magnoliopsida</taxon>
        <taxon>eudicotyledons</taxon>
        <taxon>Gunneridae</taxon>
        <taxon>Pentapetalae</taxon>
        <taxon>asterids</taxon>
        <taxon>lamiids</taxon>
        <taxon>Lamiales</taxon>
        <taxon>Orobanchaceae</taxon>
        <taxon>Buchnereae</taxon>
        <taxon>Striga</taxon>
    </lineage>
</organism>
<evidence type="ECO:0000313" key="2">
    <source>
        <dbReference type="Proteomes" id="UP000325081"/>
    </source>
</evidence>
<sequence>MVIGSGRNTSIWSDPWIPRIVNFTPAKAFTSDSQRLKKASDLCFGWRRLGIFIQLSPLSSSIFPDCLASLSSFPALAFEFSVVGLTRLVADRVEKLPVLCETARVNDAFSIRRLRKTGKLDLRASRIEQRATIGKSAGPRVNLILVSIIIEGQGTKKRKTINSFFKPKEHTSTSGDRLLMMMLSPLLI</sequence>
<dbReference type="EMBL" id="BKCP01004450">
    <property type="protein sequence ID" value="GER31327.1"/>
    <property type="molecule type" value="Genomic_DNA"/>
</dbReference>
<dbReference type="AlphaFoldDB" id="A0A5A7PGC6"/>
<dbReference type="Proteomes" id="UP000325081">
    <property type="component" value="Unassembled WGS sequence"/>
</dbReference>
<name>A0A5A7PGC6_STRAF</name>
<comment type="caution">
    <text evidence="1">The sequence shown here is derived from an EMBL/GenBank/DDBJ whole genome shotgun (WGS) entry which is preliminary data.</text>
</comment>
<evidence type="ECO:0000313" key="1">
    <source>
        <dbReference type="EMBL" id="GER31327.1"/>
    </source>
</evidence>
<dbReference type="OrthoDB" id="1938246at2759"/>